<comment type="caution">
    <text evidence="2">The sequence shown here is derived from an EMBL/GenBank/DDBJ whole genome shotgun (WGS) entry which is preliminary data.</text>
</comment>
<dbReference type="EMBL" id="LIAE01010044">
    <property type="protein sequence ID" value="PAV66708.1"/>
    <property type="molecule type" value="Genomic_DNA"/>
</dbReference>
<name>A0A2A2JYF7_9BILA</name>
<keyword evidence="1" id="KW-0812">Transmembrane</keyword>
<sequence>MNMNTTEPVITIGEELEHRNQESRFQNEMIALYTLLLLLFAGSCFYLIFRAIFNQRRGRGDKTPLTASETLTPS</sequence>
<dbReference type="AlphaFoldDB" id="A0A2A2JYF7"/>
<evidence type="ECO:0000313" key="3">
    <source>
        <dbReference type="Proteomes" id="UP000218231"/>
    </source>
</evidence>
<gene>
    <name evidence="2" type="ORF">WR25_09914</name>
</gene>
<protein>
    <submittedName>
        <fullName evidence="2">Uncharacterized protein</fullName>
    </submittedName>
</protein>
<reference evidence="2 3" key="1">
    <citation type="journal article" date="2017" name="Curr. Biol.">
        <title>Genome architecture and evolution of a unichromosomal asexual nematode.</title>
        <authorList>
            <person name="Fradin H."/>
            <person name="Zegar C."/>
            <person name="Gutwein M."/>
            <person name="Lucas J."/>
            <person name="Kovtun M."/>
            <person name="Corcoran D."/>
            <person name="Baugh L.R."/>
            <person name="Kiontke K."/>
            <person name="Gunsalus K."/>
            <person name="Fitch D.H."/>
            <person name="Piano F."/>
        </authorList>
    </citation>
    <scope>NUCLEOTIDE SEQUENCE [LARGE SCALE GENOMIC DNA]</scope>
    <source>
        <strain evidence="2">PF1309</strain>
    </source>
</reference>
<evidence type="ECO:0000256" key="1">
    <source>
        <dbReference type="SAM" id="Phobius"/>
    </source>
</evidence>
<feature type="transmembrane region" description="Helical" evidence="1">
    <location>
        <begin position="30"/>
        <end position="49"/>
    </location>
</feature>
<dbReference type="Proteomes" id="UP000218231">
    <property type="component" value="Unassembled WGS sequence"/>
</dbReference>
<accession>A0A2A2JYF7</accession>
<keyword evidence="1" id="KW-0472">Membrane</keyword>
<organism evidence="2 3">
    <name type="scientific">Diploscapter pachys</name>
    <dbReference type="NCBI Taxonomy" id="2018661"/>
    <lineage>
        <taxon>Eukaryota</taxon>
        <taxon>Metazoa</taxon>
        <taxon>Ecdysozoa</taxon>
        <taxon>Nematoda</taxon>
        <taxon>Chromadorea</taxon>
        <taxon>Rhabditida</taxon>
        <taxon>Rhabditina</taxon>
        <taxon>Rhabditomorpha</taxon>
        <taxon>Rhabditoidea</taxon>
        <taxon>Rhabditidae</taxon>
        <taxon>Diploscapter</taxon>
    </lineage>
</organism>
<evidence type="ECO:0000313" key="2">
    <source>
        <dbReference type="EMBL" id="PAV66708.1"/>
    </source>
</evidence>
<keyword evidence="3" id="KW-1185">Reference proteome</keyword>
<proteinExistence type="predicted"/>
<keyword evidence="1" id="KW-1133">Transmembrane helix</keyword>